<dbReference type="SUPFAM" id="SSF51569">
    <property type="entry name" value="Aldolase"/>
    <property type="match status" value="1"/>
</dbReference>
<dbReference type="InterPro" id="IPR013785">
    <property type="entry name" value="Aldolase_TIM"/>
</dbReference>
<evidence type="ECO:0000313" key="3">
    <source>
        <dbReference type="Proteomes" id="UP001220530"/>
    </source>
</evidence>
<dbReference type="RefSeq" id="WP_282218979.1">
    <property type="nucleotide sequence ID" value="NZ_CP118246.1"/>
</dbReference>
<name>A0ABY7YN14_9HYPH</name>
<proteinExistence type="predicted"/>
<dbReference type="InterPro" id="IPR002220">
    <property type="entry name" value="DapA-like"/>
</dbReference>
<protein>
    <submittedName>
        <fullName evidence="2">Dihydrodipicolinate synthase family protein</fullName>
    </submittedName>
</protein>
<evidence type="ECO:0000313" key="2">
    <source>
        <dbReference type="EMBL" id="WDR02577.1"/>
    </source>
</evidence>
<gene>
    <name evidence="2" type="ORF">PSQ19_18680</name>
</gene>
<dbReference type="Proteomes" id="UP001220530">
    <property type="component" value="Chromosome"/>
</dbReference>
<dbReference type="PANTHER" id="PTHR42849:SF1">
    <property type="entry name" value="N-ACETYLNEURAMINATE LYASE"/>
    <property type="match status" value="1"/>
</dbReference>
<reference evidence="2 3" key="1">
    <citation type="submission" date="2023-02" db="EMBL/GenBank/DDBJ databases">
        <title>Devosia algicola sp. nov., isolated from the phycosphere of marine algae.</title>
        <authorList>
            <person name="Kim J.M."/>
            <person name="Lee J.K."/>
            <person name="Choi B.J."/>
            <person name="Bayburt H."/>
            <person name="Jeon C.O."/>
        </authorList>
    </citation>
    <scope>NUCLEOTIDE SEQUENCE [LARGE SCALE GENOMIC DNA]</scope>
    <source>
        <strain evidence="2 3">G20-9</strain>
    </source>
</reference>
<keyword evidence="1" id="KW-0456">Lyase</keyword>
<organism evidence="2 3">
    <name type="scientific">Devosia algicola</name>
    <dbReference type="NCBI Taxonomy" id="3026418"/>
    <lineage>
        <taxon>Bacteria</taxon>
        <taxon>Pseudomonadati</taxon>
        <taxon>Pseudomonadota</taxon>
        <taxon>Alphaproteobacteria</taxon>
        <taxon>Hyphomicrobiales</taxon>
        <taxon>Devosiaceae</taxon>
        <taxon>Devosia</taxon>
    </lineage>
</organism>
<evidence type="ECO:0000256" key="1">
    <source>
        <dbReference type="ARBA" id="ARBA00023239"/>
    </source>
</evidence>
<sequence length="373" mass="40910">MPAFKLSDITGVIPALITPFDENEAFDEKRMRACVRFLLARKVDGFYLTGSTGETFLMSPEERKRVVEVVVDEVAGRVPVMAHIGAIGTHLSVDLAQHAQETGVDALSSVPPFYWSFPQHEVLGYYADLTASTDLPMIVYNVPLAGLFGFDMISKLAQIKGVEGIKYTAPTHFEIMRIKAEISKDFVVYSGADEMAMSGLSFGADGIIGSLYNLMPELFIGIRDAIAAKDLARAQALQETANAVIFFGVSRSLMAVIKRGMAWQGADAGYCRRPFSNYYDAEAEEALKNDFRQAQERAKFGRRQFPRRTLNYYVSDSAGGQIGQRAGSLETCKNGDRGRQHAALQTPGDVLARPLASLFFQSQGVSGLGSRRD</sequence>
<accession>A0ABY7YN14</accession>
<dbReference type="SMART" id="SM01130">
    <property type="entry name" value="DHDPS"/>
    <property type="match status" value="1"/>
</dbReference>
<dbReference type="Pfam" id="PF00701">
    <property type="entry name" value="DHDPS"/>
    <property type="match status" value="1"/>
</dbReference>
<dbReference type="PRINTS" id="PR00146">
    <property type="entry name" value="DHPICSNTHASE"/>
</dbReference>
<keyword evidence="3" id="KW-1185">Reference proteome</keyword>
<dbReference type="EMBL" id="CP118246">
    <property type="protein sequence ID" value="WDR02577.1"/>
    <property type="molecule type" value="Genomic_DNA"/>
</dbReference>
<dbReference type="Gene3D" id="3.20.20.70">
    <property type="entry name" value="Aldolase class I"/>
    <property type="match status" value="1"/>
</dbReference>
<dbReference type="PANTHER" id="PTHR42849">
    <property type="entry name" value="N-ACETYLNEURAMINATE LYASE"/>
    <property type="match status" value="1"/>
</dbReference>